<name>A0A967C954_9PROT</name>
<dbReference type="AlphaFoldDB" id="A0A967C954"/>
<evidence type="ECO:0000313" key="3">
    <source>
        <dbReference type="Proteomes" id="UP000761264"/>
    </source>
</evidence>
<dbReference type="Pfam" id="PF13578">
    <property type="entry name" value="Methyltransf_24"/>
    <property type="match status" value="1"/>
</dbReference>
<protein>
    <submittedName>
        <fullName evidence="2">Class I SAM-dependent methyltransferase</fullName>
    </submittedName>
</protein>
<keyword evidence="3" id="KW-1185">Reference proteome</keyword>
<dbReference type="EMBL" id="JAAQPH010000007">
    <property type="protein sequence ID" value="NIA69072.1"/>
    <property type="molecule type" value="Genomic_DNA"/>
</dbReference>
<organism evidence="2 3">
    <name type="scientific">Pelagibius litoralis</name>
    <dbReference type="NCBI Taxonomy" id="374515"/>
    <lineage>
        <taxon>Bacteria</taxon>
        <taxon>Pseudomonadati</taxon>
        <taxon>Pseudomonadota</taxon>
        <taxon>Alphaproteobacteria</taxon>
        <taxon>Rhodospirillales</taxon>
        <taxon>Rhodovibrionaceae</taxon>
        <taxon>Pelagibius</taxon>
    </lineage>
</organism>
<evidence type="ECO:0000256" key="1">
    <source>
        <dbReference type="SAM" id="MobiDB-lite"/>
    </source>
</evidence>
<accession>A0A967C954</accession>
<comment type="caution">
    <text evidence="2">The sequence shown here is derived from an EMBL/GenBank/DDBJ whole genome shotgun (WGS) entry which is preliminary data.</text>
</comment>
<gene>
    <name evidence="2" type="ORF">HBA54_10770</name>
</gene>
<reference evidence="2" key="1">
    <citation type="submission" date="2020-03" db="EMBL/GenBank/DDBJ databases">
        <title>Genome of Pelagibius litoralis DSM 21314T.</title>
        <authorList>
            <person name="Wang G."/>
        </authorList>
    </citation>
    <scope>NUCLEOTIDE SEQUENCE</scope>
    <source>
        <strain evidence="2">DSM 21314</strain>
    </source>
</reference>
<dbReference type="Proteomes" id="UP000761264">
    <property type="component" value="Unassembled WGS sequence"/>
</dbReference>
<keyword evidence="2" id="KW-0489">Methyltransferase</keyword>
<dbReference type="InterPro" id="IPR029063">
    <property type="entry name" value="SAM-dependent_MTases_sf"/>
</dbReference>
<feature type="region of interest" description="Disordered" evidence="1">
    <location>
        <begin position="1"/>
        <end position="24"/>
    </location>
</feature>
<dbReference type="GO" id="GO:0008168">
    <property type="term" value="F:methyltransferase activity"/>
    <property type="evidence" value="ECO:0007669"/>
    <property type="project" value="UniProtKB-KW"/>
</dbReference>
<proteinExistence type="predicted"/>
<dbReference type="SUPFAM" id="SSF53335">
    <property type="entry name" value="S-adenosyl-L-methionine-dependent methyltransferases"/>
    <property type="match status" value="1"/>
</dbReference>
<dbReference type="GO" id="GO:0032259">
    <property type="term" value="P:methylation"/>
    <property type="evidence" value="ECO:0007669"/>
    <property type="project" value="UniProtKB-KW"/>
</dbReference>
<sequence length="268" mass="29711">MAARILGKGQQVPKPDLPAHPFGTEPRASRERYLELHRAAQSVAYPEIDAVEEKLGFAIDRPWMEELALHTQVVVKESSLNYNHGRLLYAALRRYLAGHDGSHVVIFETGTARGFSALCMACALQDAAVPGYIVTVDMLPHERPILWNCIDDHEGPKTRQQLLSAYPELLSRIVFLQGRSDEAVATIGLLRVNFAFLDATHSEVDVRREFEFVSARQRKGDVVILDDVTPAAFPGVVAAVEAIEAGDDYAVERIVASEQRGYAIAKHR</sequence>
<keyword evidence="2" id="KW-0808">Transferase</keyword>
<dbReference type="Gene3D" id="3.40.50.150">
    <property type="entry name" value="Vaccinia Virus protein VP39"/>
    <property type="match status" value="1"/>
</dbReference>
<evidence type="ECO:0000313" key="2">
    <source>
        <dbReference type="EMBL" id="NIA69072.1"/>
    </source>
</evidence>